<reference evidence="3 4" key="1">
    <citation type="submission" date="2019-03" db="EMBL/GenBank/DDBJ databases">
        <title>Genome Sequencing and Assembly of Various Microbes Isolated from Partially Reclaimed Soil and Acid Mine Drainage (AMD) Site.</title>
        <authorList>
            <person name="Steinbock B."/>
            <person name="Bechtold R."/>
            <person name="Sevigny J.L."/>
            <person name="Thomas D."/>
            <person name="Cuthill L.R."/>
            <person name="Aveiro Johannsen E.J."/>
            <person name="Thomas K."/>
            <person name="Ghosh A."/>
        </authorList>
    </citation>
    <scope>NUCLEOTIDE SEQUENCE [LARGE SCALE GENOMIC DNA]</scope>
    <source>
        <strain evidence="3 4">F-B2</strain>
    </source>
</reference>
<accession>A0A4R5YPE5</accession>
<feature type="compositionally biased region" description="Basic and acidic residues" evidence="1">
    <location>
        <begin position="25"/>
        <end position="41"/>
    </location>
</feature>
<dbReference type="Proteomes" id="UP000295633">
    <property type="component" value="Unassembled WGS sequence"/>
</dbReference>
<evidence type="ECO:0000313" key="4">
    <source>
        <dbReference type="Proteomes" id="UP000295633"/>
    </source>
</evidence>
<dbReference type="GO" id="GO:0006950">
    <property type="term" value="P:response to stress"/>
    <property type="evidence" value="ECO:0007669"/>
    <property type="project" value="TreeGrafter"/>
</dbReference>
<dbReference type="SUPFAM" id="SSF46785">
    <property type="entry name" value="Winged helix' DNA-binding domain"/>
    <property type="match status" value="1"/>
</dbReference>
<dbReference type="GO" id="GO:0003700">
    <property type="term" value="F:DNA-binding transcription factor activity"/>
    <property type="evidence" value="ECO:0007669"/>
    <property type="project" value="InterPro"/>
</dbReference>
<dbReference type="InterPro" id="IPR036388">
    <property type="entry name" value="WH-like_DNA-bd_sf"/>
</dbReference>
<name>A0A4R5YPE5_9MICO</name>
<proteinExistence type="predicted"/>
<dbReference type="EMBL" id="SMZX01000001">
    <property type="protein sequence ID" value="TDL45270.1"/>
    <property type="molecule type" value="Genomic_DNA"/>
</dbReference>
<dbReference type="AlphaFoldDB" id="A0A4R5YPE5"/>
<comment type="caution">
    <text evidence="3">The sequence shown here is derived from an EMBL/GenBank/DDBJ whole genome shotgun (WGS) entry which is preliminary data.</text>
</comment>
<feature type="domain" description="HTH marR-type" evidence="2">
    <location>
        <begin position="46"/>
        <end position="182"/>
    </location>
</feature>
<gene>
    <name evidence="3" type="ORF">E2R54_02050</name>
</gene>
<dbReference type="PANTHER" id="PTHR33164">
    <property type="entry name" value="TRANSCRIPTIONAL REGULATOR, MARR FAMILY"/>
    <property type="match status" value="1"/>
</dbReference>
<dbReference type="InterPro" id="IPR000835">
    <property type="entry name" value="HTH_MarR-typ"/>
</dbReference>
<dbReference type="SMART" id="SM00347">
    <property type="entry name" value="HTH_MARR"/>
    <property type="match status" value="1"/>
</dbReference>
<evidence type="ECO:0000259" key="2">
    <source>
        <dbReference type="PROSITE" id="PS50995"/>
    </source>
</evidence>
<dbReference type="InterPro" id="IPR039422">
    <property type="entry name" value="MarR/SlyA-like"/>
</dbReference>
<dbReference type="Gene3D" id="1.10.10.10">
    <property type="entry name" value="Winged helix-like DNA-binding domain superfamily/Winged helix DNA-binding domain"/>
    <property type="match status" value="1"/>
</dbReference>
<dbReference type="InterPro" id="IPR036390">
    <property type="entry name" value="WH_DNA-bd_sf"/>
</dbReference>
<organism evidence="3 4">
    <name type="scientific">Microbacterium oleivorans</name>
    <dbReference type="NCBI Taxonomy" id="273677"/>
    <lineage>
        <taxon>Bacteria</taxon>
        <taxon>Bacillati</taxon>
        <taxon>Actinomycetota</taxon>
        <taxon>Actinomycetes</taxon>
        <taxon>Micrococcales</taxon>
        <taxon>Microbacteriaceae</taxon>
        <taxon>Microbacterium</taxon>
    </lineage>
</organism>
<protein>
    <submittedName>
        <fullName evidence="3">MarR family transcriptional regulator</fullName>
    </submittedName>
</protein>
<evidence type="ECO:0000256" key="1">
    <source>
        <dbReference type="SAM" id="MobiDB-lite"/>
    </source>
</evidence>
<dbReference type="PANTHER" id="PTHR33164:SF57">
    <property type="entry name" value="MARR-FAMILY TRANSCRIPTIONAL REGULATOR"/>
    <property type="match status" value="1"/>
</dbReference>
<dbReference type="PROSITE" id="PS50995">
    <property type="entry name" value="HTH_MARR_2"/>
    <property type="match status" value="1"/>
</dbReference>
<feature type="region of interest" description="Disordered" evidence="1">
    <location>
        <begin position="1"/>
        <end position="41"/>
    </location>
</feature>
<dbReference type="Pfam" id="PF12802">
    <property type="entry name" value="MarR_2"/>
    <property type="match status" value="1"/>
</dbReference>
<sequence>MACVHPPYLKPASTSRRTGRVGVARRIDDGNDNRSGGDTHGLAEVESSAVAALVRLVGYWTSEDFQGMLARNAGVNIESRDVPALFMLARLGAVRPNVLARALRVSAGNVSKMLDRLAARGFTVRQADPADARASRVTLTRSGAKSAALLNQEGDRLFADLLRLWAPGDVIAFSAMLVRFADGVARIES</sequence>
<evidence type="ECO:0000313" key="3">
    <source>
        <dbReference type="EMBL" id="TDL45270.1"/>
    </source>
</evidence>
<dbReference type="PRINTS" id="PR00598">
    <property type="entry name" value="HTHMARR"/>
</dbReference>